<feature type="region of interest" description="Disordered" evidence="2">
    <location>
        <begin position="452"/>
        <end position="488"/>
    </location>
</feature>
<name>A0A8K1CPH2_PYTOL</name>
<protein>
    <submittedName>
        <fullName evidence="3">Uncharacterized protein</fullName>
    </submittedName>
</protein>
<evidence type="ECO:0000313" key="4">
    <source>
        <dbReference type="Proteomes" id="UP000794436"/>
    </source>
</evidence>
<sequence>MASTDVFFRLLSRLDASVLQDHCSDVVDDELRKIQRSLREVKAAYERLQEVREAVAKLEQGRSDVRRSASLHAVVESTSVLHSDLSHSIDRVQLHLASQPLVKRKAHRKESTREDTEPAEKKRKTKTTEHESSKTPKKKKRKSLEGIEIKREPSLPPPSSSSESESDYEDNRVPAKPTTSAKDKKRDSRDDPHNELRAIDERDREWHAAVSRCLKFATKCVRKDYLPVSSLSSICEQVAYIVDGVHSTPASRFADFFTAEFRNVIGTSTRVFKEQASNPTTAPVVEKFLAVMDPSKCESNDLKKLFKRCVTDLRMIRHPDSEKTPRPVPSKSPKDTDTPMMRLLTGAHGVLTMRVSERGNQAVTLVRGLQLELRRDFPEESEHANPSKEVYQTAADATKLVIELIQDEDWPSANESAYRRLLELLHAISSRYIIFKQLAKRACDDLNAYLSQDKPPSSVAKGSQNEQKAPTKPKEQKKSSKMPHNEQGLIKQVESSLQSLREWDDGVFSLKQFDQQVVQILKRVVPYQSRTWDVSRVAELVSLAIKRANSIQKQEHRYTRLAQLSRFQDQIAKRSDRASSNERERKHSRIE</sequence>
<evidence type="ECO:0000256" key="1">
    <source>
        <dbReference type="SAM" id="Coils"/>
    </source>
</evidence>
<dbReference type="OrthoDB" id="164904at2759"/>
<feature type="compositionally biased region" description="Basic and acidic residues" evidence="2">
    <location>
        <begin position="571"/>
        <end position="591"/>
    </location>
</feature>
<feature type="region of interest" description="Disordered" evidence="2">
    <location>
        <begin position="570"/>
        <end position="591"/>
    </location>
</feature>
<proteinExistence type="predicted"/>
<comment type="caution">
    <text evidence="3">The sequence shown here is derived from an EMBL/GenBank/DDBJ whole genome shotgun (WGS) entry which is preliminary data.</text>
</comment>
<organism evidence="3 4">
    <name type="scientific">Pythium oligandrum</name>
    <name type="common">Mycoparasitic fungus</name>
    <dbReference type="NCBI Taxonomy" id="41045"/>
    <lineage>
        <taxon>Eukaryota</taxon>
        <taxon>Sar</taxon>
        <taxon>Stramenopiles</taxon>
        <taxon>Oomycota</taxon>
        <taxon>Peronosporomycetes</taxon>
        <taxon>Pythiales</taxon>
        <taxon>Pythiaceae</taxon>
        <taxon>Pythium</taxon>
    </lineage>
</organism>
<dbReference type="EMBL" id="SPLM01000004">
    <property type="protein sequence ID" value="TMW67416.1"/>
    <property type="molecule type" value="Genomic_DNA"/>
</dbReference>
<accession>A0A8K1CPH2</accession>
<feature type="compositionally biased region" description="Basic and acidic residues" evidence="2">
    <location>
        <begin position="143"/>
        <end position="153"/>
    </location>
</feature>
<gene>
    <name evidence="3" type="ORF">Poli38472_011036</name>
</gene>
<dbReference type="AlphaFoldDB" id="A0A8K1CPH2"/>
<keyword evidence="1" id="KW-0175">Coiled coil</keyword>
<feature type="compositionally biased region" description="Basic and acidic residues" evidence="2">
    <location>
        <begin position="109"/>
        <end position="134"/>
    </location>
</feature>
<feature type="region of interest" description="Disordered" evidence="2">
    <location>
        <begin position="100"/>
        <end position="196"/>
    </location>
</feature>
<dbReference type="Proteomes" id="UP000794436">
    <property type="component" value="Unassembled WGS sequence"/>
</dbReference>
<keyword evidence="4" id="KW-1185">Reference proteome</keyword>
<reference evidence="3" key="1">
    <citation type="submission" date="2019-03" db="EMBL/GenBank/DDBJ databases">
        <title>Long read genome sequence of the mycoparasitic Pythium oligandrum ATCC 38472 isolated from sugarbeet rhizosphere.</title>
        <authorList>
            <person name="Gaulin E."/>
        </authorList>
    </citation>
    <scope>NUCLEOTIDE SEQUENCE</scope>
    <source>
        <strain evidence="3">ATCC 38472_TT</strain>
    </source>
</reference>
<feature type="compositionally biased region" description="Basic and acidic residues" evidence="2">
    <location>
        <begin position="181"/>
        <end position="196"/>
    </location>
</feature>
<feature type="region of interest" description="Disordered" evidence="2">
    <location>
        <begin position="317"/>
        <end position="340"/>
    </location>
</feature>
<evidence type="ECO:0000313" key="3">
    <source>
        <dbReference type="EMBL" id="TMW67416.1"/>
    </source>
</evidence>
<feature type="coiled-coil region" evidence="1">
    <location>
        <begin position="31"/>
        <end position="68"/>
    </location>
</feature>
<evidence type="ECO:0000256" key="2">
    <source>
        <dbReference type="SAM" id="MobiDB-lite"/>
    </source>
</evidence>